<gene>
    <name evidence="1" type="ORF">CAMP_LOCUS4452</name>
</gene>
<dbReference type="EMBL" id="CANHGI010000002">
    <property type="protein sequence ID" value="CAI5441815.1"/>
    <property type="molecule type" value="Genomic_DNA"/>
</dbReference>
<proteinExistence type="predicted"/>
<dbReference type="AlphaFoldDB" id="A0A9P1IB43"/>
<accession>A0A9P1IB43</accession>
<protein>
    <submittedName>
        <fullName evidence="1">Uncharacterized protein</fullName>
    </submittedName>
</protein>
<keyword evidence="2" id="KW-1185">Reference proteome</keyword>
<dbReference type="Proteomes" id="UP001152747">
    <property type="component" value="Unassembled WGS sequence"/>
</dbReference>
<name>A0A9P1IB43_9PELO</name>
<evidence type="ECO:0000313" key="2">
    <source>
        <dbReference type="Proteomes" id="UP001152747"/>
    </source>
</evidence>
<evidence type="ECO:0000313" key="1">
    <source>
        <dbReference type="EMBL" id="CAI5441815.1"/>
    </source>
</evidence>
<sequence length="99" mass="11021">MVSLGYSAEFSNCVTTGDRKQLIRLAADYSLPITYSLLLNANRQCNSGNTFVNSFVTFVEVKLFANSSTRCKLPRLQLDSKLATTTNLRELKADCALNY</sequence>
<organism evidence="1 2">
    <name type="scientific">Caenorhabditis angaria</name>
    <dbReference type="NCBI Taxonomy" id="860376"/>
    <lineage>
        <taxon>Eukaryota</taxon>
        <taxon>Metazoa</taxon>
        <taxon>Ecdysozoa</taxon>
        <taxon>Nematoda</taxon>
        <taxon>Chromadorea</taxon>
        <taxon>Rhabditida</taxon>
        <taxon>Rhabditina</taxon>
        <taxon>Rhabditomorpha</taxon>
        <taxon>Rhabditoidea</taxon>
        <taxon>Rhabditidae</taxon>
        <taxon>Peloderinae</taxon>
        <taxon>Caenorhabditis</taxon>
    </lineage>
</organism>
<comment type="caution">
    <text evidence="1">The sequence shown here is derived from an EMBL/GenBank/DDBJ whole genome shotgun (WGS) entry which is preliminary data.</text>
</comment>
<reference evidence="1" key="1">
    <citation type="submission" date="2022-11" db="EMBL/GenBank/DDBJ databases">
        <authorList>
            <person name="Kikuchi T."/>
        </authorList>
    </citation>
    <scope>NUCLEOTIDE SEQUENCE</scope>
    <source>
        <strain evidence="1">PS1010</strain>
    </source>
</reference>